<sequence length="125" mass="14512">MDRQPKKKHHLLYYYLHNSFRTRRDPQEPKVYEQKESYQGQGALPTRPPSCIRGLQTPIASKHRSSHRGGLKGLSSPPSDPPPRLLLCFPHAFRWLKKDDGSGAAESRETREGKWKQGRRWEGRP</sequence>
<evidence type="ECO:0000256" key="1">
    <source>
        <dbReference type="SAM" id="MobiDB-lite"/>
    </source>
</evidence>
<feature type="compositionally biased region" description="Basic and acidic residues" evidence="1">
    <location>
        <begin position="24"/>
        <end position="36"/>
    </location>
</feature>
<protein>
    <submittedName>
        <fullName evidence="2">Uncharacterized protein</fullName>
    </submittedName>
</protein>
<feature type="compositionally biased region" description="Basic residues" evidence="1">
    <location>
        <begin position="61"/>
        <end position="70"/>
    </location>
</feature>
<organism evidence="2 3">
    <name type="scientific">Ensete ventricosum</name>
    <name type="common">Abyssinian banana</name>
    <name type="synonym">Musa ensete</name>
    <dbReference type="NCBI Taxonomy" id="4639"/>
    <lineage>
        <taxon>Eukaryota</taxon>
        <taxon>Viridiplantae</taxon>
        <taxon>Streptophyta</taxon>
        <taxon>Embryophyta</taxon>
        <taxon>Tracheophyta</taxon>
        <taxon>Spermatophyta</taxon>
        <taxon>Magnoliopsida</taxon>
        <taxon>Liliopsida</taxon>
        <taxon>Zingiberales</taxon>
        <taxon>Musaceae</taxon>
        <taxon>Ensete</taxon>
    </lineage>
</organism>
<dbReference type="AlphaFoldDB" id="A0A426YC70"/>
<evidence type="ECO:0000313" key="2">
    <source>
        <dbReference type="EMBL" id="RRT49331.1"/>
    </source>
</evidence>
<feature type="region of interest" description="Disordered" evidence="1">
    <location>
        <begin position="99"/>
        <end position="125"/>
    </location>
</feature>
<dbReference type="EMBL" id="AMZH03013404">
    <property type="protein sequence ID" value="RRT49331.1"/>
    <property type="molecule type" value="Genomic_DNA"/>
</dbReference>
<comment type="caution">
    <text evidence="2">The sequence shown here is derived from an EMBL/GenBank/DDBJ whole genome shotgun (WGS) entry which is preliminary data.</text>
</comment>
<name>A0A426YC70_ENSVE</name>
<feature type="non-terminal residue" evidence="2">
    <location>
        <position position="125"/>
    </location>
</feature>
<proteinExistence type="predicted"/>
<accession>A0A426YC70</accession>
<feature type="region of interest" description="Disordered" evidence="1">
    <location>
        <begin position="24"/>
        <end position="85"/>
    </location>
</feature>
<evidence type="ECO:0000313" key="3">
    <source>
        <dbReference type="Proteomes" id="UP000287651"/>
    </source>
</evidence>
<reference evidence="2 3" key="1">
    <citation type="journal article" date="2014" name="Agronomy (Basel)">
        <title>A Draft Genome Sequence for Ensete ventricosum, the Drought-Tolerant Tree Against Hunger.</title>
        <authorList>
            <person name="Harrison J."/>
            <person name="Moore K.A."/>
            <person name="Paszkiewicz K."/>
            <person name="Jones T."/>
            <person name="Grant M."/>
            <person name="Ambacheew D."/>
            <person name="Muzemil S."/>
            <person name="Studholme D.J."/>
        </authorList>
    </citation>
    <scope>NUCLEOTIDE SEQUENCE [LARGE SCALE GENOMIC DNA]</scope>
</reference>
<gene>
    <name evidence="2" type="ORF">B296_00052490</name>
</gene>
<dbReference type="Proteomes" id="UP000287651">
    <property type="component" value="Unassembled WGS sequence"/>
</dbReference>